<evidence type="ECO:0000313" key="2">
    <source>
        <dbReference type="Proteomes" id="UP001203342"/>
    </source>
</evidence>
<name>A0ABT0TH45_9FLAO</name>
<dbReference type="RefSeq" id="WP_250581689.1">
    <property type="nucleotide sequence ID" value="NZ_JAMLJN010000005.1"/>
</dbReference>
<organism evidence="1 2">
    <name type="scientific">Flavobacterium fragile</name>
    <dbReference type="NCBI Taxonomy" id="2949085"/>
    <lineage>
        <taxon>Bacteria</taxon>
        <taxon>Pseudomonadati</taxon>
        <taxon>Bacteroidota</taxon>
        <taxon>Flavobacteriia</taxon>
        <taxon>Flavobacteriales</taxon>
        <taxon>Flavobacteriaceae</taxon>
        <taxon>Flavobacterium</taxon>
    </lineage>
</organism>
<reference evidence="1 2" key="1">
    <citation type="submission" date="2022-05" db="EMBL/GenBank/DDBJ databases">
        <title>Flavobacterium sp., isolated from activated sludge.</title>
        <authorList>
            <person name="Ran Q."/>
        </authorList>
    </citation>
    <scope>NUCLEOTIDE SEQUENCE [LARGE SCALE GENOMIC DNA]</scope>
    <source>
        <strain evidence="1 2">HXWNR69</strain>
    </source>
</reference>
<gene>
    <name evidence="1" type="ORF">NAT47_07090</name>
</gene>
<evidence type="ECO:0000313" key="1">
    <source>
        <dbReference type="EMBL" id="MCL9770177.1"/>
    </source>
</evidence>
<keyword evidence="2" id="KW-1185">Reference proteome</keyword>
<dbReference type="EMBL" id="JAMLJN010000005">
    <property type="protein sequence ID" value="MCL9770177.1"/>
    <property type="molecule type" value="Genomic_DNA"/>
</dbReference>
<dbReference type="Proteomes" id="UP001203342">
    <property type="component" value="Unassembled WGS sequence"/>
</dbReference>
<sequence length="167" mass="20689">MIDENKYKFNWGDNLVNINTLSPNKKYFYQIQKPFDFYWGWFVAKISFLDIKKEIIYYNNQYYACPINSSEENDFKYVSYSECGNYAYFCEFKDFKNVYHILINFKERKFKRIKKKSEKEIITTNLTKDGFNTEDLKIFEYTKWELTQINKRFERNIFFCKIWFPKI</sequence>
<comment type="caution">
    <text evidence="1">The sequence shown here is derived from an EMBL/GenBank/DDBJ whole genome shotgun (WGS) entry which is preliminary data.</text>
</comment>
<accession>A0ABT0TH45</accession>
<protein>
    <submittedName>
        <fullName evidence="1">Uncharacterized protein</fullName>
    </submittedName>
</protein>
<proteinExistence type="predicted"/>